<feature type="compositionally biased region" description="Polar residues" evidence="1">
    <location>
        <begin position="64"/>
        <end position="73"/>
    </location>
</feature>
<organism evidence="3 4">
    <name type="scientific">Haloferula chungangensis</name>
    <dbReference type="NCBI Taxonomy" id="1048331"/>
    <lineage>
        <taxon>Bacteria</taxon>
        <taxon>Pseudomonadati</taxon>
        <taxon>Verrucomicrobiota</taxon>
        <taxon>Verrucomicrobiia</taxon>
        <taxon>Verrucomicrobiales</taxon>
        <taxon>Verrucomicrobiaceae</taxon>
        <taxon>Haloferula</taxon>
    </lineage>
</organism>
<dbReference type="Proteomes" id="UP001596472">
    <property type="component" value="Unassembled WGS sequence"/>
</dbReference>
<gene>
    <name evidence="3" type="ORF">ACFQY0_09745</name>
</gene>
<dbReference type="RefSeq" id="WP_379711747.1">
    <property type="nucleotide sequence ID" value="NZ_JBHTBS010000004.1"/>
</dbReference>
<accession>A0ABW2L7K6</accession>
<keyword evidence="4" id="KW-1185">Reference proteome</keyword>
<evidence type="ECO:0008006" key="5">
    <source>
        <dbReference type="Google" id="ProtNLM"/>
    </source>
</evidence>
<feature type="region of interest" description="Disordered" evidence="1">
    <location>
        <begin position="58"/>
        <end position="77"/>
    </location>
</feature>
<keyword evidence="2" id="KW-0732">Signal</keyword>
<feature type="chain" id="PRO_5045614743" description="PEP-CTERM sorting domain-containing protein" evidence="2">
    <location>
        <begin position="29"/>
        <end position="284"/>
    </location>
</feature>
<proteinExistence type="predicted"/>
<name>A0ABW2L7K6_9BACT</name>
<dbReference type="EMBL" id="JBHTBS010000004">
    <property type="protein sequence ID" value="MFC7337457.1"/>
    <property type="molecule type" value="Genomic_DNA"/>
</dbReference>
<feature type="signal peptide" evidence="2">
    <location>
        <begin position="1"/>
        <end position="28"/>
    </location>
</feature>
<sequence>MSLTHNSTIRNLFTALLVAGLAAPSASAVVVSGTSSAVGIDVGITAAPIVEPGVGASLEITAPDPTTTPNSGTAPDPYNVTKNIVALNVSSALGSVAATSGSTHFHSDVDGASGNRVAVGTSSIAAVGVALLSAPGVPDLLSLSAETIASTSTSSGDYNSLSSTGTTNLVNLMILIEGLEISLDSNPAPNTTVYAGTTTTGIFGLSVILNEQITVGDGSGSTGITTNAIHIILDSVTYGGVSGISGDIIIGQSSSLLLAEVPEISQAAGVGILLSFAFFGRRRS</sequence>
<reference evidence="4" key="1">
    <citation type="journal article" date="2019" name="Int. J. Syst. Evol. Microbiol.">
        <title>The Global Catalogue of Microorganisms (GCM) 10K type strain sequencing project: providing services to taxonomists for standard genome sequencing and annotation.</title>
        <authorList>
            <consortium name="The Broad Institute Genomics Platform"/>
            <consortium name="The Broad Institute Genome Sequencing Center for Infectious Disease"/>
            <person name="Wu L."/>
            <person name="Ma J."/>
        </authorList>
    </citation>
    <scope>NUCLEOTIDE SEQUENCE [LARGE SCALE GENOMIC DNA]</scope>
    <source>
        <strain evidence="4">CGMCC 4.1467</strain>
    </source>
</reference>
<comment type="caution">
    <text evidence="3">The sequence shown here is derived from an EMBL/GenBank/DDBJ whole genome shotgun (WGS) entry which is preliminary data.</text>
</comment>
<evidence type="ECO:0000313" key="4">
    <source>
        <dbReference type="Proteomes" id="UP001596472"/>
    </source>
</evidence>
<evidence type="ECO:0000256" key="2">
    <source>
        <dbReference type="SAM" id="SignalP"/>
    </source>
</evidence>
<evidence type="ECO:0000256" key="1">
    <source>
        <dbReference type="SAM" id="MobiDB-lite"/>
    </source>
</evidence>
<protein>
    <recommendedName>
        <fullName evidence="5">PEP-CTERM sorting domain-containing protein</fullName>
    </recommendedName>
</protein>
<evidence type="ECO:0000313" key="3">
    <source>
        <dbReference type="EMBL" id="MFC7337457.1"/>
    </source>
</evidence>